<dbReference type="Pfam" id="PF02310">
    <property type="entry name" value="B12-binding"/>
    <property type="match status" value="1"/>
</dbReference>
<dbReference type="FunFam" id="1.10.1240.10:FF:000001">
    <property type="entry name" value="Methionine synthase"/>
    <property type="match status" value="1"/>
</dbReference>
<dbReference type="EMBL" id="VOPL01000002">
    <property type="protein sequence ID" value="TXB69724.1"/>
    <property type="molecule type" value="Genomic_DNA"/>
</dbReference>
<dbReference type="PROSITE" id="PS50972">
    <property type="entry name" value="PTERIN_BINDING"/>
    <property type="match status" value="1"/>
</dbReference>
<dbReference type="Pfam" id="PF02965">
    <property type="entry name" value="Met_synt_B12"/>
    <property type="match status" value="1"/>
</dbReference>
<dbReference type="InterPro" id="IPR003759">
    <property type="entry name" value="Cbl-bd_cap"/>
</dbReference>
<reference evidence="30 31" key="1">
    <citation type="submission" date="2019-08" db="EMBL/GenBank/DDBJ databases">
        <authorList>
            <person name="Ye J."/>
        </authorList>
    </citation>
    <scope>NUCLEOTIDE SEQUENCE [LARGE SCALE GENOMIC DNA]</scope>
    <source>
        <strain evidence="30 31">TK008</strain>
    </source>
</reference>
<feature type="binding site" evidence="23">
    <location>
        <position position="819"/>
    </location>
    <ligand>
        <name>methylcob(III)alamin</name>
        <dbReference type="ChEBI" id="CHEBI:28115"/>
    </ligand>
</feature>
<organism evidence="30 31">
    <name type="scientific">Paracoccus aurantiacus</name>
    <dbReference type="NCBI Taxonomy" id="2599412"/>
    <lineage>
        <taxon>Bacteria</taxon>
        <taxon>Pseudomonadati</taxon>
        <taxon>Pseudomonadota</taxon>
        <taxon>Alphaproteobacteria</taxon>
        <taxon>Rhodobacterales</taxon>
        <taxon>Paracoccaceae</taxon>
        <taxon>Paracoccus</taxon>
    </lineage>
</organism>
<evidence type="ECO:0000256" key="5">
    <source>
        <dbReference type="ARBA" id="ARBA00010398"/>
    </source>
</evidence>
<evidence type="ECO:0000256" key="20">
    <source>
        <dbReference type="NCBIfam" id="TIGR02082"/>
    </source>
</evidence>
<feature type="domain" description="B12-binding N-terminal" evidence="29">
    <location>
        <begin position="658"/>
        <end position="752"/>
    </location>
</feature>
<evidence type="ECO:0000256" key="22">
    <source>
        <dbReference type="PIRSR" id="PIRSR000381-1"/>
    </source>
</evidence>
<evidence type="ECO:0000256" key="11">
    <source>
        <dbReference type="ARBA" id="ARBA00022679"/>
    </source>
</evidence>
<dbReference type="FunFam" id="3.20.20.20:FF:000002">
    <property type="entry name" value="Methionine synthase"/>
    <property type="match status" value="1"/>
</dbReference>
<dbReference type="GO" id="GO:0005829">
    <property type="term" value="C:cytosol"/>
    <property type="evidence" value="ECO:0007669"/>
    <property type="project" value="TreeGrafter"/>
</dbReference>
<evidence type="ECO:0000256" key="12">
    <source>
        <dbReference type="ARBA" id="ARBA00022691"/>
    </source>
</evidence>
<dbReference type="GO" id="GO:0008705">
    <property type="term" value="F:methionine synthase activity"/>
    <property type="evidence" value="ECO:0007669"/>
    <property type="project" value="UniProtKB-UniRule"/>
</dbReference>
<dbReference type="SUPFAM" id="SSF52242">
    <property type="entry name" value="Cobalamin (vitamin B12)-binding domain"/>
    <property type="match status" value="1"/>
</dbReference>
<evidence type="ECO:0000256" key="13">
    <source>
        <dbReference type="ARBA" id="ARBA00022723"/>
    </source>
</evidence>
<evidence type="ECO:0000259" key="28">
    <source>
        <dbReference type="PROSITE" id="PS51332"/>
    </source>
</evidence>
<dbReference type="SMART" id="SM01018">
    <property type="entry name" value="B12-binding_2"/>
    <property type="match status" value="1"/>
</dbReference>
<comment type="domain">
    <text evidence="21">Modular enzyme with four functionally distinct domains. The isolated Hcy-binding domain catalyzes methyl transfer from free methylcobalamin to homocysteine. The Hcy-binding domain in association with the pterin-binding domain catalyzes the methylation of cob(I)alamin by methyltetrahydrofolate and the methylation of homocysteine. The B12-binding domain binds the cofactor. The AdoMet activation domain binds S-adenosyl-L-methionine. Under aerobic conditions cob(I)alamin can be converted to inactive cob(II)alamin. Reductive methylation by S-adenosyl-L-methionine and flavodoxin regenerates methylcobalamin.</text>
</comment>
<evidence type="ECO:0000259" key="26">
    <source>
        <dbReference type="PROSITE" id="PS50972"/>
    </source>
</evidence>
<evidence type="ECO:0000256" key="2">
    <source>
        <dbReference type="ARBA" id="ARBA00001947"/>
    </source>
</evidence>
<feature type="domain" description="Hcy-binding" evidence="25">
    <location>
        <begin position="10"/>
        <end position="334"/>
    </location>
</feature>
<feature type="binding site" evidence="23">
    <location>
        <position position="815"/>
    </location>
    <ligand>
        <name>methylcob(III)alamin</name>
        <dbReference type="ChEBI" id="CHEBI:28115"/>
    </ligand>
</feature>
<keyword evidence="13 21" id="KW-0479">Metal-binding</keyword>
<comment type="cofactor">
    <cofactor evidence="2 21 24">
        <name>Zn(2+)</name>
        <dbReference type="ChEBI" id="CHEBI:29105"/>
    </cofactor>
</comment>
<evidence type="ECO:0000256" key="24">
    <source>
        <dbReference type="PROSITE-ProRule" id="PRU00333"/>
    </source>
</evidence>
<accession>A0A5C6S7U6</accession>
<dbReference type="GO" id="GO:0032259">
    <property type="term" value="P:methylation"/>
    <property type="evidence" value="ECO:0007669"/>
    <property type="project" value="UniProtKB-KW"/>
</dbReference>
<name>A0A5C6S7U6_9RHOB</name>
<keyword evidence="16 21" id="KW-0486">Methionine biosynthesis</keyword>
<feature type="binding site" evidence="22 24">
    <location>
        <position position="319"/>
    </location>
    <ligand>
        <name>Zn(2+)</name>
        <dbReference type="ChEBI" id="CHEBI:29105"/>
    </ligand>
</feature>
<feature type="binding site" evidence="23">
    <location>
        <position position="1145"/>
    </location>
    <ligand>
        <name>S-adenosyl-L-methionine</name>
        <dbReference type="ChEBI" id="CHEBI:59789"/>
    </ligand>
</feature>
<feature type="domain" description="B12-binding" evidence="28">
    <location>
        <begin position="757"/>
        <end position="893"/>
    </location>
</feature>
<dbReference type="InterPro" id="IPR036724">
    <property type="entry name" value="Cobalamin-bd_sf"/>
</dbReference>
<feature type="binding site" description="axial binding residue" evidence="22">
    <location>
        <position position="770"/>
    </location>
    <ligand>
        <name>methylcob(III)alamin</name>
        <dbReference type="ChEBI" id="CHEBI:28115"/>
    </ligand>
    <ligandPart>
        <name>Co</name>
        <dbReference type="ChEBI" id="CHEBI:27638"/>
    </ligandPart>
</feature>
<dbReference type="FunFam" id="3.20.20.330:FF:000001">
    <property type="entry name" value="Methionine synthase"/>
    <property type="match status" value="1"/>
</dbReference>
<evidence type="ECO:0000256" key="23">
    <source>
        <dbReference type="PIRSR" id="PIRSR000381-2"/>
    </source>
</evidence>
<evidence type="ECO:0000313" key="31">
    <source>
        <dbReference type="Proteomes" id="UP000321562"/>
    </source>
</evidence>
<dbReference type="PROSITE" id="PS51337">
    <property type="entry name" value="B12_BINDING_NTER"/>
    <property type="match status" value="1"/>
</dbReference>
<evidence type="ECO:0000259" key="25">
    <source>
        <dbReference type="PROSITE" id="PS50970"/>
    </source>
</evidence>
<gene>
    <name evidence="30" type="primary">metH</name>
    <name evidence="30" type="ORF">FQV27_06275</name>
</gene>
<dbReference type="PANTHER" id="PTHR45833:SF1">
    <property type="entry name" value="METHIONINE SYNTHASE"/>
    <property type="match status" value="1"/>
</dbReference>
<comment type="pathway">
    <text evidence="4 21">Amino-acid biosynthesis; L-methionine biosynthesis via de novo pathway; L-methionine from L-homocysteine (MetH route): step 1/1.</text>
</comment>
<comment type="function">
    <text evidence="18 21">Catalyzes the transfer of a methyl group from methyl-cobalamin to homocysteine, yielding enzyme-bound cob(I)alamin and methionine. Subsequently, remethylates the cofactor using methyltetrahydrofolate.</text>
</comment>
<keyword evidence="9 21" id="KW-0028">Amino-acid biosynthesis</keyword>
<dbReference type="Gene3D" id="1.10.288.10">
    <property type="entry name" value="Cobalamin-dependent Methionine Synthase, domain 2"/>
    <property type="match status" value="1"/>
</dbReference>
<evidence type="ECO:0000256" key="9">
    <source>
        <dbReference type="ARBA" id="ARBA00022605"/>
    </source>
</evidence>
<dbReference type="InterPro" id="IPR011822">
    <property type="entry name" value="MetH"/>
</dbReference>
<keyword evidence="10 21" id="KW-0846">Cobalamin</keyword>
<dbReference type="PANTHER" id="PTHR45833">
    <property type="entry name" value="METHIONINE SYNTHASE"/>
    <property type="match status" value="1"/>
</dbReference>
<dbReference type="InterPro" id="IPR004223">
    <property type="entry name" value="VitB12-dep_Met_synth_activ_dom"/>
</dbReference>
<dbReference type="SUPFAM" id="SSF47644">
    <property type="entry name" value="Methionine synthase domain"/>
    <property type="match status" value="1"/>
</dbReference>
<keyword evidence="8 21" id="KW-0489">Methyltransferase</keyword>
<dbReference type="InterPro" id="IPR050554">
    <property type="entry name" value="Met_Synthase/Corrinoid"/>
</dbReference>
<keyword evidence="11 21" id="KW-0808">Transferase</keyword>
<dbReference type="FunFam" id="3.40.50.280:FF:000001">
    <property type="entry name" value="Methionine synthase"/>
    <property type="match status" value="1"/>
</dbReference>
<dbReference type="SUPFAM" id="SSF82282">
    <property type="entry name" value="Homocysteine S-methyltransferase"/>
    <property type="match status" value="1"/>
</dbReference>
<dbReference type="InterPro" id="IPR011005">
    <property type="entry name" value="Dihydropteroate_synth-like_sf"/>
</dbReference>
<dbReference type="Pfam" id="PF00809">
    <property type="entry name" value="Pterin_bind"/>
    <property type="match status" value="1"/>
</dbReference>
<feature type="domain" description="Pterin-binding" evidence="26">
    <location>
        <begin position="365"/>
        <end position="626"/>
    </location>
</feature>
<comment type="similarity">
    <text evidence="5">Belongs to the vitamin-B12 dependent methionine synthase family.</text>
</comment>
<dbReference type="CDD" id="cd02069">
    <property type="entry name" value="methionine_synthase_B12_BD"/>
    <property type="match status" value="1"/>
</dbReference>
<protein>
    <recommendedName>
        <fullName evidence="7 20">Methionine synthase</fullName>
        <ecNumber evidence="6 20">2.1.1.13</ecNumber>
    </recommendedName>
    <alternativeName>
        <fullName evidence="19 21">5-methyltetrahydrofolate--homocysteine methyltransferase</fullName>
    </alternativeName>
</protein>
<dbReference type="PROSITE" id="PS50974">
    <property type="entry name" value="ADOMET_ACTIVATION"/>
    <property type="match status" value="1"/>
</dbReference>
<evidence type="ECO:0000259" key="27">
    <source>
        <dbReference type="PROSITE" id="PS50974"/>
    </source>
</evidence>
<evidence type="ECO:0000256" key="3">
    <source>
        <dbReference type="ARBA" id="ARBA00001956"/>
    </source>
</evidence>
<dbReference type="GO" id="GO:0031419">
    <property type="term" value="F:cobalamin binding"/>
    <property type="evidence" value="ECO:0007669"/>
    <property type="project" value="UniProtKB-UniRule"/>
</dbReference>
<evidence type="ECO:0000256" key="19">
    <source>
        <dbReference type="ARBA" id="ARBA00031040"/>
    </source>
</evidence>
<dbReference type="Gene3D" id="3.10.196.10">
    <property type="entry name" value="Vitamin B12-dependent methionine synthase, activation domain"/>
    <property type="match status" value="1"/>
</dbReference>
<feature type="binding site" evidence="22 24">
    <location>
        <position position="320"/>
    </location>
    <ligand>
        <name>Zn(2+)</name>
        <dbReference type="ChEBI" id="CHEBI:29105"/>
    </ligand>
</feature>
<dbReference type="PROSITE" id="PS51332">
    <property type="entry name" value="B12_BINDING"/>
    <property type="match status" value="1"/>
</dbReference>
<keyword evidence="31" id="KW-1185">Reference proteome</keyword>
<feature type="binding site" evidence="22 24">
    <location>
        <position position="256"/>
    </location>
    <ligand>
        <name>Zn(2+)</name>
        <dbReference type="ChEBI" id="CHEBI:29105"/>
    </ligand>
</feature>
<dbReference type="Pfam" id="PF02607">
    <property type="entry name" value="B12-binding_2"/>
    <property type="match status" value="1"/>
</dbReference>
<dbReference type="Gene3D" id="3.20.20.330">
    <property type="entry name" value="Homocysteine-binding-like domain"/>
    <property type="match status" value="1"/>
</dbReference>
<dbReference type="PROSITE" id="PS50970">
    <property type="entry name" value="HCY"/>
    <property type="match status" value="1"/>
</dbReference>
<dbReference type="NCBIfam" id="NF007024">
    <property type="entry name" value="PRK09490.1"/>
    <property type="match status" value="1"/>
</dbReference>
<evidence type="ECO:0000256" key="17">
    <source>
        <dbReference type="ARBA" id="ARBA00023285"/>
    </source>
</evidence>
<dbReference type="PIRSF" id="PIRSF000381">
    <property type="entry name" value="MetH"/>
    <property type="match status" value="1"/>
</dbReference>
<dbReference type="UniPathway" id="UPA00051">
    <property type="reaction ID" value="UER00081"/>
</dbReference>
<dbReference type="InterPro" id="IPR000489">
    <property type="entry name" value="Pterin-binding_dom"/>
</dbReference>
<evidence type="ECO:0000313" key="30">
    <source>
        <dbReference type="EMBL" id="TXB69724.1"/>
    </source>
</evidence>
<feature type="domain" description="AdoMet activation" evidence="27">
    <location>
        <begin position="908"/>
        <end position="1238"/>
    </location>
</feature>
<sequence>MAVLPLSPAFAQIRKQAADRILILDGAMGTQIQDLGLSEDDYTGHGAGCACHIHSDHPQKGNNDLLNLTRPDAIEEIHYRYAKAGADIVETNTFSSTTIAQADYGLQDKVYDLNVSGARLARAALDRATAEDGRPRFVAGALGPTNRTASISPDVNNPGFRAVTFDELATAYAEQIRGLMDGGADLILIETIFDTLNAKAAVFACEQVFTEKNLRLPVMISGTITDLSGRTLSGQTPTAFWHSIRHAQPLTVGLNCALGAEAMRPHLAEISDVADTLVCAYPNAGLPNEMGAYDETPDQMAAQVAEFAREGLVNIVGGCCGSTPDHIRAIAEAVADIPPRAIPDIAPALRLSGLEPFTKTNEIPFVNVGERTNVTGSARFRKLITNGDLAAALDVARDQVENGAQIIDINMDEGLIDSEKAMVDYLNLIASEPDIARVPIMVDSSKWEVIEAGLKCIQGKPVVNSISLKEGEEAFLHHARLCRAYGAAVVVMAFDETGQADTENRKVEICTRAYELLTQEVGFPPEDIIFDPNIFAVATGIEEHDNYGVDFINATRRIVQTLPLVHISGGVSNLSFSFRGNEPVREAMHAVFLYHAIQAGMDMGIVNAGQLAVYDQIDPELREACEDVVLNRRDDSTERMLDIAEKYRGEGGAKTREKDMSWREWPVEKRLEHSLVNGITEFIEGDTEEARLQAERPLHVIEGPLMSGMNVVGDLFGAGKMFLPQVVKSARVMKQAVAWLLPYMEAEKAASGEANTNGKILMATVKGDVHDIGKNIVGVVLACNNYEIIDLGVMVPSQKILEVAKAQKVDVIGLSGLITPSLDEMVHVAAEMEREGFDIPLLIGGATTSRVHTAVKINPRYHKGQTVYVTDASRAVGVVSQLLSDQKPAYVANIRAEYEDVAEKYNRGDKTKRRLPLQEARDNAVKVDFDNWQATAPKFLGSRVIDDFDLAEIARYIDWTPFFQTWEMKGVYPRILDDEKQGKAARALFADAQKMLSEIIAKKWFTPRAVIGFWPANRVGDDIRLYKDDNRDEELATFHTLRQQLEKREGRPNVALADFVAPEGQPDYVGGFVVTSGPQDHEFAARFKEAGDDYSAIMVQALSDRFAEALAELMHERVRRDHWGYAADENLTNEDLIKEGYAGIRPAPGYPAQPDHTEKVTLFDLLNATEATGVELTESMAMWPGSSVSGIYIGHPDAYYFGVAKVEADQVADYAARKGMDLAEAERWLAPILNYVPGQAVAAE</sequence>
<dbReference type="InterPro" id="IPR037010">
    <property type="entry name" value="VitB12-dep_Met_synth_activ_sf"/>
</dbReference>
<evidence type="ECO:0000256" key="21">
    <source>
        <dbReference type="PIRNR" id="PIRNR000381"/>
    </source>
</evidence>
<dbReference type="SUPFAM" id="SSF56507">
    <property type="entry name" value="Methionine synthase activation domain-like"/>
    <property type="match status" value="1"/>
</dbReference>
<dbReference type="GO" id="GO:0050667">
    <property type="term" value="P:homocysteine metabolic process"/>
    <property type="evidence" value="ECO:0007669"/>
    <property type="project" value="TreeGrafter"/>
</dbReference>
<evidence type="ECO:0000256" key="7">
    <source>
        <dbReference type="ARBA" id="ARBA00013998"/>
    </source>
</evidence>
<keyword evidence="17 21" id="KW-0170">Cobalt</keyword>
<evidence type="ECO:0000256" key="18">
    <source>
        <dbReference type="ARBA" id="ARBA00025552"/>
    </source>
</evidence>
<keyword evidence="12 21" id="KW-0949">S-adenosyl-L-methionine</keyword>
<keyword evidence="15 21" id="KW-0862">Zinc</keyword>
<evidence type="ECO:0000256" key="1">
    <source>
        <dbReference type="ARBA" id="ARBA00001700"/>
    </source>
</evidence>
<evidence type="ECO:0000256" key="4">
    <source>
        <dbReference type="ARBA" id="ARBA00005178"/>
    </source>
</evidence>
<dbReference type="GO" id="GO:0046653">
    <property type="term" value="P:tetrahydrofolate metabolic process"/>
    <property type="evidence" value="ECO:0007669"/>
    <property type="project" value="TreeGrafter"/>
</dbReference>
<dbReference type="InterPro" id="IPR033706">
    <property type="entry name" value="Met_synthase_B12-bd"/>
</dbReference>
<evidence type="ECO:0000256" key="10">
    <source>
        <dbReference type="ARBA" id="ARBA00022628"/>
    </source>
</evidence>
<dbReference type="InterPro" id="IPR003726">
    <property type="entry name" value="HCY_dom"/>
</dbReference>
<dbReference type="AlphaFoldDB" id="A0A5C6S7U6"/>
<dbReference type="SUPFAM" id="SSF51717">
    <property type="entry name" value="Dihydropteroate synthetase-like"/>
    <property type="match status" value="1"/>
</dbReference>
<comment type="catalytic activity">
    <reaction evidence="1 21">
        <text>(6S)-5-methyl-5,6,7,8-tetrahydrofolate + L-homocysteine = (6S)-5,6,7,8-tetrahydrofolate + L-methionine</text>
        <dbReference type="Rhea" id="RHEA:11172"/>
        <dbReference type="ChEBI" id="CHEBI:18608"/>
        <dbReference type="ChEBI" id="CHEBI:57453"/>
        <dbReference type="ChEBI" id="CHEBI:57844"/>
        <dbReference type="ChEBI" id="CHEBI:58199"/>
        <dbReference type="EC" id="2.1.1.13"/>
    </reaction>
</comment>
<dbReference type="InterPro" id="IPR036589">
    <property type="entry name" value="HCY_dom_sf"/>
</dbReference>
<dbReference type="Gene3D" id="3.40.50.280">
    <property type="entry name" value="Cobalamin-binding domain"/>
    <property type="match status" value="1"/>
</dbReference>
<feature type="binding site" evidence="23">
    <location>
        <position position="702"/>
    </location>
    <ligand>
        <name>methylcob(III)alamin</name>
        <dbReference type="ChEBI" id="CHEBI:28115"/>
    </ligand>
</feature>
<dbReference type="Proteomes" id="UP000321562">
    <property type="component" value="Unassembled WGS sequence"/>
</dbReference>
<feature type="binding site" evidence="23">
    <location>
        <position position="872"/>
    </location>
    <ligand>
        <name>methylcob(III)alamin</name>
        <dbReference type="ChEBI" id="CHEBI:28115"/>
    </ligand>
</feature>
<evidence type="ECO:0000256" key="15">
    <source>
        <dbReference type="ARBA" id="ARBA00022833"/>
    </source>
</evidence>
<evidence type="ECO:0000256" key="14">
    <source>
        <dbReference type="ARBA" id="ARBA00022737"/>
    </source>
</evidence>
<keyword evidence="14" id="KW-0677">Repeat</keyword>
<dbReference type="InterPro" id="IPR036594">
    <property type="entry name" value="Meth_synthase_dom"/>
</dbReference>
<feature type="binding site" evidence="23">
    <location>
        <begin position="767"/>
        <end position="771"/>
    </location>
    <ligand>
        <name>methylcob(III)alamin</name>
        <dbReference type="ChEBI" id="CHEBI:28115"/>
    </ligand>
</feature>
<comment type="caution">
    <text evidence="30">The sequence shown here is derived from an EMBL/GenBank/DDBJ whole genome shotgun (WGS) entry which is preliminary data.</text>
</comment>
<dbReference type="CDD" id="cd00740">
    <property type="entry name" value="MeTr"/>
    <property type="match status" value="1"/>
</dbReference>
<evidence type="ECO:0000256" key="16">
    <source>
        <dbReference type="ARBA" id="ARBA00023167"/>
    </source>
</evidence>
<dbReference type="InterPro" id="IPR006158">
    <property type="entry name" value="Cobalamin-bd"/>
</dbReference>
<dbReference type="Gene3D" id="1.10.1240.10">
    <property type="entry name" value="Methionine synthase domain"/>
    <property type="match status" value="1"/>
</dbReference>
<dbReference type="GO" id="GO:0008270">
    <property type="term" value="F:zinc ion binding"/>
    <property type="evidence" value="ECO:0007669"/>
    <property type="project" value="UniProtKB-UniRule"/>
</dbReference>
<dbReference type="EC" id="2.1.1.13" evidence="6 20"/>
<evidence type="ECO:0000259" key="29">
    <source>
        <dbReference type="PROSITE" id="PS51337"/>
    </source>
</evidence>
<dbReference type="NCBIfam" id="TIGR02082">
    <property type="entry name" value="metH"/>
    <property type="match status" value="1"/>
</dbReference>
<comment type="cofactor">
    <cofactor evidence="3 21 22">
        <name>methylcob(III)alamin</name>
        <dbReference type="ChEBI" id="CHEBI:28115"/>
    </cofactor>
</comment>
<dbReference type="Gene3D" id="3.20.20.20">
    <property type="entry name" value="Dihydropteroate synthase-like"/>
    <property type="match status" value="1"/>
</dbReference>
<dbReference type="Pfam" id="PF02574">
    <property type="entry name" value="S-methyl_trans"/>
    <property type="match status" value="1"/>
</dbReference>
<feature type="binding site" evidence="23">
    <location>
        <begin position="1200"/>
        <end position="1201"/>
    </location>
    <ligand>
        <name>S-adenosyl-L-methionine</name>
        <dbReference type="ChEBI" id="CHEBI:59789"/>
    </ligand>
</feature>
<feature type="binding site" evidence="23">
    <location>
        <position position="958"/>
    </location>
    <ligand>
        <name>S-adenosyl-L-methionine</name>
        <dbReference type="ChEBI" id="CHEBI:59789"/>
    </ligand>
</feature>
<evidence type="ECO:0000256" key="6">
    <source>
        <dbReference type="ARBA" id="ARBA00012032"/>
    </source>
</evidence>
<dbReference type="OrthoDB" id="9803687at2"/>
<evidence type="ECO:0000256" key="8">
    <source>
        <dbReference type="ARBA" id="ARBA00022603"/>
    </source>
</evidence>
<dbReference type="RefSeq" id="WP_147097014.1">
    <property type="nucleotide sequence ID" value="NZ_JBHUFH010000001.1"/>
</dbReference>
<proteinExistence type="inferred from homology"/>